<dbReference type="Gene3D" id="3.40.50.11380">
    <property type="match status" value="1"/>
</dbReference>
<feature type="domain" description="AB hydrolase-1" evidence="10">
    <location>
        <begin position="22"/>
        <end position="242"/>
    </location>
</feature>
<keyword evidence="7 8" id="KW-0802">TPR repeat</keyword>
<evidence type="ECO:0000256" key="5">
    <source>
        <dbReference type="ARBA" id="ARBA00022679"/>
    </source>
</evidence>
<feature type="repeat" description="TPR" evidence="8">
    <location>
        <begin position="477"/>
        <end position="510"/>
    </location>
</feature>
<dbReference type="Gene3D" id="1.25.40.10">
    <property type="entry name" value="Tetratricopeptide repeat domain"/>
    <property type="match status" value="4"/>
</dbReference>
<dbReference type="PANTHER" id="PTHR44835">
    <property type="entry name" value="UDP-N-ACETYLGLUCOSAMINE--PEPTIDE N-ACETYLGLUCOSAMINYLTRANSFERASE SPINDLY-RELATED"/>
    <property type="match status" value="1"/>
</dbReference>
<dbReference type="HOGENOM" id="CLU_345433_0_0_6"/>
<dbReference type="GO" id="GO:0097363">
    <property type="term" value="F:protein O-acetylglucosaminyltransferase activity"/>
    <property type="evidence" value="ECO:0007669"/>
    <property type="project" value="UniProtKB-EC"/>
</dbReference>
<dbReference type="InterPro" id="IPR011990">
    <property type="entry name" value="TPR-like_helical_dom_sf"/>
</dbReference>
<dbReference type="PANTHER" id="PTHR44835:SF1">
    <property type="entry name" value="PROTEIN O-GLCNAC TRANSFERASE"/>
    <property type="match status" value="1"/>
</dbReference>
<keyword evidence="6" id="KW-0677">Repeat</keyword>
<keyword evidence="5" id="KW-0808">Transferase</keyword>
<dbReference type="Gene3D" id="3.40.50.1820">
    <property type="entry name" value="alpha/beta hydrolase"/>
    <property type="match status" value="1"/>
</dbReference>
<feature type="repeat" description="TPR" evidence="8">
    <location>
        <begin position="409"/>
        <end position="442"/>
    </location>
</feature>
<dbReference type="InterPro" id="IPR029058">
    <property type="entry name" value="AB_hydrolase_fold"/>
</dbReference>
<gene>
    <name evidence="12" type="ORF">Thi970DRAFT_03422</name>
</gene>
<dbReference type="eggNOG" id="COG3914">
    <property type="taxonomic scope" value="Bacteria"/>
</dbReference>
<evidence type="ECO:0000259" key="10">
    <source>
        <dbReference type="Pfam" id="PF12697"/>
    </source>
</evidence>
<evidence type="ECO:0000256" key="6">
    <source>
        <dbReference type="ARBA" id="ARBA00022737"/>
    </source>
</evidence>
<dbReference type="AlphaFoldDB" id="H8Z7A2"/>
<dbReference type="Pfam" id="PF13414">
    <property type="entry name" value="TPR_11"/>
    <property type="match status" value="3"/>
</dbReference>
<dbReference type="eggNOG" id="COG0457">
    <property type="taxonomic scope" value="Bacteria"/>
</dbReference>
<evidence type="ECO:0000256" key="3">
    <source>
        <dbReference type="ARBA" id="ARBA00011970"/>
    </source>
</evidence>
<evidence type="ECO:0000256" key="8">
    <source>
        <dbReference type="PROSITE-ProRule" id="PRU00339"/>
    </source>
</evidence>
<dbReference type="InterPro" id="IPR051939">
    <property type="entry name" value="Glycosyltr_41/O-GlcNAc_trsf"/>
</dbReference>
<dbReference type="Pfam" id="PF14559">
    <property type="entry name" value="TPR_19"/>
    <property type="match status" value="1"/>
</dbReference>
<dbReference type="GO" id="GO:0016787">
    <property type="term" value="F:hydrolase activity"/>
    <property type="evidence" value="ECO:0007669"/>
    <property type="project" value="UniProtKB-KW"/>
</dbReference>
<dbReference type="EMBL" id="JH603170">
    <property type="protein sequence ID" value="EIC19818.1"/>
    <property type="molecule type" value="Genomic_DNA"/>
</dbReference>
<evidence type="ECO:0000259" key="11">
    <source>
        <dbReference type="Pfam" id="PF13844"/>
    </source>
</evidence>
<dbReference type="InterPro" id="IPR019734">
    <property type="entry name" value="TPR_rpt"/>
</dbReference>
<dbReference type="InterPro" id="IPR029489">
    <property type="entry name" value="OGT/SEC/SPY_C"/>
</dbReference>
<keyword evidence="4" id="KW-0328">Glycosyltransferase</keyword>
<dbReference type="Proteomes" id="UP000002964">
    <property type="component" value="Unassembled WGS sequence"/>
</dbReference>
<dbReference type="SUPFAM" id="SSF53474">
    <property type="entry name" value="alpha/beta-Hydrolases"/>
    <property type="match status" value="1"/>
</dbReference>
<accession>H8Z7A2</accession>
<dbReference type="InterPro" id="IPR000073">
    <property type="entry name" value="AB_hydrolase_1"/>
</dbReference>
<evidence type="ECO:0000313" key="12">
    <source>
        <dbReference type="EMBL" id="EIC19818.1"/>
    </source>
</evidence>
<feature type="domain" description="O-GlcNAc transferase C-terminal" evidence="11">
    <location>
        <begin position="557"/>
        <end position="684"/>
    </location>
</feature>
<name>H8Z7A2_9GAMM</name>
<reference evidence="12 13" key="2">
    <citation type="submission" date="2011-11" db="EMBL/GenBank/DDBJ databases">
        <authorList>
            <consortium name="US DOE Joint Genome Institute"/>
            <person name="Lucas S."/>
            <person name="Han J."/>
            <person name="Lapidus A."/>
            <person name="Cheng J.-F."/>
            <person name="Goodwin L."/>
            <person name="Pitluck S."/>
            <person name="Peters L."/>
            <person name="Ovchinnikova G."/>
            <person name="Zhang X."/>
            <person name="Detter J.C."/>
            <person name="Han C."/>
            <person name="Tapia R."/>
            <person name="Land M."/>
            <person name="Hauser L."/>
            <person name="Kyrpides N."/>
            <person name="Ivanova N."/>
            <person name="Pagani I."/>
            <person name="Vogl K."/>
            <person name="Liu Z."/>
            <person name="Overmann J."/>
            <person name="Frigaard N.-U."/>
            <person name="Bryant D."/>
            <person name="Woyke T."/>
        </authorList>
    </citation>
    <scope>NUCLEOTIDE SEQUENCE [LARGE SCALE GENOMIC DNA]</scope>
    <source>
        <strain evidence="12 13">970</strain>
    </source>
</reference>
<proteinExistence type="inferred from homology"/>
<feature type="repeat" description="TPR" evidence="8">
    <location>
        <begin position="443"/>
        <end position="476"/>
    </location>
</feature>
<comment type="similarity">
    <text evidence="2">Belongs to the glycosyltransferase 41 family. O-GlcNAc transferase subfamily.</text>
</comment>
<dbReference type="PROSITE" id="PS50005">
    <property type="entry name" value="TPR"/>
    <property type="match status" value="5"/>
</dbReference>
<organism evidence="12 13">
    <name type="scientific">Thiorhodovibrio frisius</name>
    <dbReference type="NCBI Taxonomy" id="631362"/>
    <lineage>
        <taxon>Bacteria</taxon>
        <taxon>Pseudomonadati</taxon>
        <taxon>Pseudomonadota</taxon>
        <taxon>Gammaproteobacteria</taxon>
        <taxon>Chromatiales</taxon>
        <taxon>Chromatiaceae</taxon>
        <taxon>Thiorhodovibrio</taxon>
    </lineage>
</organism>
<dbReference type="EC" id="2.4.1.255" evidence="3"/>
<dbReference type="STRING" id="631362.Thi970DRAFT_03422"/>
<evidence type="ECO:0000256" key="2">
    <source>
        <dbReference type="ARBA" id="ARBA00005386"/>
    </source>
</evidence>
<feature type="compositionally biased region" description="Low complexity" evidence="9">
    <location>
        <begin position="731"/>
        <end position="742"/>
    </location>
</feature>
<keyword evidence="13" id="KW-1185">Reference proteome</keyword>
<dbReference type="PROSITE" id="PS50293">
    <property type="entry name" value="TPR_REGION"/>
    <property type="match status" value="4"/>
</dbReference>
<comment type="pathway">
    <text evidence="1">Protein modification; protein glycosylation.</text>
</comment>
<evidence type="ECO:0000313" key="13">
    <source>
        <dbReference type="Proteomes" id="UP000002964"/>
    </source>
</evidence>
<dbReference type="Pfam" id="PF13844">
    <property type="entry name" value="Glyco_transf_41"/>
    <property type="match status" value="1"/>
</dbReference>
<dbReference type="SUPFAM" id="SSF48452">
    <property type="entry name" value="TPR-like"/>
    <property type="match status" value="1"/>
</dbReference>
<sequence length="818" mass="88903">MDAALQQTRLLQVGQAGAPPLLLIPGALTVAQGLLPVARVLAQRYRVGVLDVSVPIGGGECFSLQQAATLAANAVRHLASEGEQTLVVGESAGGLIGLELARMHPALVAGLVLADPPLAPAKLWHVRSAMQQAVQQAQAQGRIEAARFFAAYAQTLFGYALADGQSDREILYHPTLSECPVLTLVLTGDEPLWPARQSERVPCLLDAQDLWMLGQLDAPRLRVKRLAQCDHIFLRRHPEACLRLLAGWQADMRAQQPQRTENSSSASAQRFADDARYQQAFQAHQNGDLQAAEAGYRNLLAQHPAHAEALHSLGFVLYQRGDPAGAEALIRRAIRNNDQVPAYHCHHGVMLQALLRLEEALQAYDQALALKPDYAEAHSNRGTALDDLGRLEEALQAYDQALALKPDYAEAHFNRGNAVKDLGRLEEALQAYDQALALKPDYAKAHSNRGTALKYLGRLEDALQAYDQALALKPDFADAHSNRGNALKDLGRLEDALQSYEQALRIAPQHPGTHSNRLLTLHYREDRADGAILSAARAFGRRFDRSNAVVRHANRPDPARRLRIGYVSGDFRQHPVAFFLEPVLAQHRAEEVELIGFTTNARRDALSARLQAYLAGWHSLVGLEDADAAALIRAQGIDILVDLSGHTGHNRLPVFAYRPAPVQLSWLGYVGTTGLTTMDYVLADGWRIVMWCHRERSSCSPSRCGDCRTAISAFPCPITRRPSPRAPPSPTSSCLAASATRPSSRRAPSRSGRGCWPPTPRPACGSSTAAWMIPCNSATCARASPLPALPATWRRLIGRCGGVGVISNPIPPPPPVSG</sequence>
<protein>
    <recommendedName>
        <fullName evidence="3">protein O-GlcNAc transferase</fullName>
        <ecNumber evidence="3">2.4.1.255</ecNumber>
    </recommendedName>
</protein>
<evidence type="ECO:0000256" key="1">
    <source>
        <dbReference type="ARBA" id="ARBA00004922"/>
    </source>
</evidence>
<feature type="region of interest" description="Disordered" evidence="9">
    <location>
        <begin position="721"/>
        <end position="754"/>
    </location>
</feature>
<evidence type="ECO:0000256" key="7">
    <source>
        <dbReference type="ARBA" id="ARBA00022803"/>
    </source>
</evidence>
<dbReference type="SMART" id="SM00028">
    <property type="entry name" value="TPR"/>
    <property type="match status" value="7"/>
</dbReference>
<dbReference type="Pfam" id="PF12697">
    <property type="entry name" value="Abhydrolase_6"/>
    <property type="match status" value="1"/>
</dbReference>
<reference evidence="13" key="1">
    <citation type="submission" date="2011-06" db="EMBL/GenBank/DDBJ databases">
        <authorList>
            <consortium name="US DOE Joint Genome Institute (JGI-PGF)"/>
            <person name="Lucas S."/>
            <person name="Han J."/>
            <person name="Lapidus A."/>
            <person name="Cheng J.-F."/>
            <person name="Goodwin L."/>
            <person name="Pitluck S."/>
            <person name="Peters L."/>
            <person name="Land M.L."/>
            <person name="Hauser L."/>
            <person name="Vogl K."/>
            <person name="Liu Z."/>
            <person name="Overmann J."/>
            <person name="Frigaard N.-U."/>
            <person name="Bryant D.A."/>
            <person name="Woyke T.J."/>
        </authorList>
    </citation>
    <scope>NUCLEOTIDE SEQUENCE [LARGE SCALE GENOMIC DNA]</scope>
    <source>
        <strain evidence="13">970</strain>
    </source>
</reference>
<feature type="repeat" description="TPR" evidence="8">
    <location>
        <begin position="341"/>
        <end position="374"/>
    </location>
</feature>
<evidence type="ECO:0000256" key="9">
    <source>
        <dbReference type="SAM" id="MobiDB-lite"/>
    </source>
</evidence>
<keyword evidence="12" id="KW-0378">Hydrolase</keyword>
<feature type="repeat" description="TPR" evidence="8">
    <location>
        <begin position="375"/>
        <end position="408"/>
    </location>
</feature>
<evidence type="ECO:0000256" key="4">
    <source>
        <dbReference type="ARBA" id="ARBA00022676"/>
    </source>
</evidence>